<gene>
    <name evidence="2" type="ORF">AVEN_274811_1</name>
</gene>
<name>A0A4Y2KWX4_ARAVE</name>
<reference evidence="2 3" key="1">
    <citation type="journal article" date="2019" name="Sci. Rep.">
        <title>Orb-weaving spider Araneus ventricosus genome elucidates the spidroin gene catalogue.</title>
        <authorList>
            <person name="Kono N."/>
            <person name="Nakamura H."/>
            <person name="Ohtoshi R."/>
            <person name="Moran D.A.P."/>
            <person name="Shinohara A."/>
            <person name="Yoshida Y."/>
            <person name="Fujiwara M."/>
            <person name="Mori M."/>
            <person name="Tomita M."/>
            <person name="Arakawa K."/>
        </authorList>
    </citation>
    <scope>NUCLEOTIDE SEQUENCE [LARGE SCALE GENOMIC DNA]</scope>
</reference>
<dbReference type="EMBL" id="BGPR01116042">
    <property type="protein sequence ID" value="GBN05876.1"/>
    <property type="molecule type" value="Genomic_DNA"/>
</dbReference>
<proteinExistence type="predicted"/>
<evidence type="ECO:0000256" key="1">
    <source>
        <dbReference type="SAM" id="MobiDB-lite"/>
    </source>
</evidence>
<feature type="non-terminal residue" evidence="2">
    <location>
        <position position="1"/>
    </location>
</feature>
<dbReference type="AlphaFoldDB" id="A0A4Y2KWX4"/>
<dbReference type="Proteomes" id="UP000499080">
    <property type="component" value="Unassembled WGS sequence"/>
</dbReference>
<comment type="caution">
    <text evidence="2">The sequence shown here is derived from an EMBL/GenBank/DDBJ whole genome shotgun (WGS) entry which is preliminary data.</text>
</comment>
<accession>A0A4Y2KWX4</accession>
<evidence type="ECO:0000313" key="2">
    <source>
        <dbReference type="EMBL" id="GBN05876.1"/>
    </source>
</evidence>
<keyword evidence="3" id="KW-1185">Reference proteome</keyword>
<feature type="region of interest" description="Disordered" evidence="1">
    <location>
        <begin position="1"/>
        <end position="28"/>
    </location>
</feature>
<protein>
    <submittedName>
        <fullName evidence="2">Uncharacterized protein</fullName>
    </submittedName>
</protein>
<evidence type="ECO:0000313" key="3">
    <source>
        <dbReference type="Proteomes" id="UP000499080"/>
    </source>
</evidence>
<sequence length="46" mass="5287">NSRRRTPKFGRSIVNKERNHFSPVKFTQVPKPPESGVCRMGRFEAG</sequence>
<organism evidence="2 3">
    <name type="scientific">Araneus ventricosus</name>
    <name type="common">Orbweaver spider</name>
    <name type="synonym">Epeira ventricosa</name>
    <dbReference type="NCBI Taxonomy" id="182803"/>
    <lineage>
        <taxon>Eukaryota</taxon>
        <taxon>Metazoa</taxon>
        <taxon>Ecdysozoa</taxon>
        <taxon>Arthropoda</taxon>
        <taxon>Chelicerata</taxon>
        <taxon>Arachnida</taxon>
        <taxon>Araneae</taxon>
        <taxon>Araneomorphae</taxon>
        <taxon>Entelegynae</taxon>
        <taxon>Araneoidea</taxon>
        <taxon>Araneidae</taxon>
        <taxon>Araneus</taxon>
    </lineage>
</organism>